<evidence type="ECO:0000256" key="1">
    <source>
        <dbReference type="ARBA" id="ARBA00004571"/>
    </source>
</evidence>
<keyword evidence="14" id="KW-0675">Receptor</keyword>
<dbReference type="InterPro" id="IPR039426">
    <property type="entry name" value="TonB-dep_rcpt-like"/>
</dbReference>
<dbReference type="InterPro" id="IPR000531">
    <property type="entry name" value="Beta-barrel_TonB"/>
</dbReference>
<reference evidence="14 15" key="1">
    <citation type="submission" date="2020-06" db="EMBL/GenBank/DDBJ databases">
        <title>Description of novel acetic acid bacteria.</title>
        <authorList>
            <person name="Sombolestani A."/>
        </authorList>
    </citation>
    <scope>NUCLEOTIDE SEQUENCE [LARGE SCALE GENOMIC DNA]</scope>
    <source>
        <strain evidence="14 15">LMG 31431</strain>
    </source>
</reference>
<dbReference type="InterPro" id="IPR037066">
    <property type="entry name" value="Plug_dom_sf"/>
</dbReference>
<dbReference type="Gene3D" id="2.40.170.20">
    <property type="entry name" value="TonB-dependent receptor, beta-barrel domain"/>
    <property type="match status" value="1"/>
</dbReference>
<evidence type="ECO:0000256" key="6">
    <source>
        <dbReference type="ARBA" id="ARBA00023136"/>
    </source>
</evidence>
<evidence type="ECO:0000256" key="8">
    <source>
        <dbReference type="PROSITE-ProRule" id="PRU01360"/>
    </source>
</evidence>
<sequence>MEQGFRACLLVATMLAGALTIVPAARSATPVEKKTGAEQKKQGDAPGDAHAPRAEEVSVTGRTARTRAPGGGLMRVETATKAVQTITRDFIAKQSPTTNIQQLLRMLPSANVQDQDSYGLFSGATEVRGLDQTNIGWTLDGMPLSDIGGGQFYSNEVLEAEDLETVSLQPGSVNLDSPVVSAAAGLVSATMSNPTHTRGGLLDISFGSFDMTREFLRLNTGDIGSSGVRAMFSFSHTQANNWRGPGMADKYHYDFKLIKDFENGSHTGLTVSYNDQVNDSFLNPNLAQYKANGYSNNYLPYYTGVNSNGTNFYKLHVNPFADVVAVLPTHVVVTPDFSIDDTAYFWHGIGNGTGASLLTQGSTYYGGQPAAIDLGAKQAVALTPSNQEQFRPGNTLKFNYRLGSHHQLTAGWWYEYANLLQYSPVSYVNQVTGEPANIWGVSSLYQLPGGQPWKYRNFLSLSQVNMLFIGDSMDYFDKRLHIDLGFKEAMMTRRIYNYVPNTVYNRNLSASEPLPQVGISWNFDRRNQIYVSGATNFKMPQNTSLVDYYSNTSPAQTQRGGASAPQYSISEEVGYRYNGDLLVGSISFFNYNFTNRQLSLSFYQNGAPYSQTVNAGGQTSRGVDVQLATRPIWFHLRPYVAFEYLDARIDNNLAATGTLHGKTVNDYLPTAGKTQIESPKVQASLGLDYDDGSLFAGVQLKYTGKQYATFMNDSSIPQFITDNVNVGYRFHSVGFMKSPQIQLNMSNLTNAKLRSGIYTFQTNANTTTGVYGSTVKGGLPAYYLQVPFTAVVTISTGF</sequence>
<keyword evidence="4 8" id="KW-0812">Transmembrane</keyword>
<feature type="compositionally biased region" description="Basic and acidic residues" evidence="10">
    <location>
        <begin position="31"/>
        <end position="43"/>
    </location>
</feature>
<gene>
    <name evidence="14" type="ORF">HUK84_06390</name>
</gene>
<evidence type="ECO:0000256" key="9">
    <source>
        <dbReference type="RuleBase" id="RU003357"/>
    </source>
</evidence>
<protein>
    <submittedName>
        <fullName evidence="14">TonB-dependent receptor</fullName>
    </submittedName>
</protein>
<proteinExistence type="inferred from homology"/>
<feature type="domain" description="TonB-dependent receptor plug" evidence="13">
    <location>
        <begin position="77"/>
        <end position="172"/>
    </location>
</feature>
<dbReference type="GO" id="GO:0009279">
    <property type="term" value="C:cell outer membrane"/>
    <property type="evidence" value="ECO:0007669"/>
    <property type="project" value="UniProtKB-SubCell"/>
</dbReference>
<evidence type="ECO:0000256" key="7">
    <source>
        <dbReference type="ARBA" id="ARBA00023237"/>
    </source>
</evidence>
<dbReference type="SUPFAM" id="SSF56935">
    <property type="entry name" value="Porins"/>
    <property type="match status" value="1"/>
</dbReference>
<evidence type="ECO:0000259" key="12">
    <source>
        <dbReference type="Pfam" id="PF00593"/>
    </source>
</evidence>
<evidence type="ECO:0000313" key="14">
    <source>
        <dbReference type="EMBL" id="NVN10777.1"/>
    </source>
</evidence>
<dbReference type="AlphaFoldDB" id="A0A7Y7M596"/>
<keyword evidence="11" id="KW-0732">Signal</keyword>
<evidence type="ECO:0000256" key="2">
    <source>
        <dbReference type="ARBA" id="ARBA00022448"/>
    </source>
</evidence>
<feature type="chain" id="PRO_5031285337" evidence="11">
    <location>
        <begin position="25"/>
        <end position="798"/>
    </location>
</feature>
<accession>A0A7Y7M596</accession>
<dbReference type="Pfam" id="PF00593">
    <property type="entry name" value="TonB_dep_Rec_b-barrel"/>
    <property type="match status" value="1"/>
</dbReference>
<dbReference type="Gene3D" id="2.170.130.10">
    <property type="entry name" value="TonB-dependent receptor, plug domain"/>
    <property type="match status" value="1"/>
</dbReference>
<dbReference type="InterPro" id="IPR036942">
    <property type="entry name" value="Beta-barrel_TonB_sf"/>
</dbReference>
<keyword evidence="6 8" id="KW-0472">Membrane</keyword>
<keyword evidence="7 8" id="KW-0998">Cell outer membrane</keyword>
<evidence type="ECO:0000256" key="10">
    <source>
        <dbReference type="SAM" id="MobiDB-lite"/>
    </source>
</evidence>
<dbReference type="PROSITE" id="PS52016">
    <property type="entry name" value="TONB_DEPENDENT_REC_3"/>
    <property type="match status" value="1"/>
</dbReference>
<comment type="similarity">
    <text evidence="8 9">Belongs to the TonB-dependent receptor family.</text>
</comment>
<name>A0A7Y7M596_9PROT</name>
<evidence type="ECO:0000259" key="13">
    <source>
        <dbReference type="Pfam" id="PF07715"/>
    </source>
</evidence>
<dbReference type="EMBL" id="JABXXP010000074">
    <property type="protein sequence ID" value="NVN10777.1"/>
    <property type="molecule type" value="Genomic_DNA"/>
</dbReference>
<dbReference type="InterPro" id="IPR012910">
    <property type="entry name" value="Plug_dom"/>
</dbReference>
<evidence type="ECO:0000256" key="3">
    <source>
        <dbReference type="ARBA" id="ARBA00022452"/>
    </source>
</evidence>
<keyword evidence="5 9" id="KW-0798">TonB box</keyword>
<dbReference type="Proteomes" id="UP000534870">
    <property type="component" value="Unassembled WGS sequence"/>
</dbReference>
<evidence type="ECO:0000256" key="4">
    <source>
        <dbReference type="ARBA" id="ARBA00022692"/>
    </source>
</evidence>
<dbReference type="Pfam" id="PF07715">
    <property type="entry name" value="Plug"/>
    <property type="match status" value="1"/>
</dbReference>
<keyword evidence="2 8" id="KW-0813">Transport</keyword>
<feature type="signal peptide" evidence="11">
    <location>
        <begin position="1"/>
        <end position="24"/>
    </location>
</feature>
<dbReference type="RefSeq" id="WP_176639536.1">
    <property type="nucleotide sequence ID" value="NZ_JABXXP010000074.1"/>
</dbReference>
<keyword evidence="3 8" id="KW-1134">Transmembrane beta strand</keyword>
<organism evidence="14 15">
    <name type="scientific">Nguyenibacter vanlangensis</name>
    <dbReference type="NCBI Taxonomy" id="1216886"/>
    <lineage>
        <taxon>Bacteria</taxon>
        <taxon>Pseudomonadati</taxon>
        <taxon>Pseudomonadota</taxon>
        <taxon>Alphaproteobacteria</taxon>
        <taxon>Acetobacterales</taxon>
        <taxon>Acetobacteraceae</taxon>
        <taxon>Nguyenibacter</taxon>
    </lineage>
</organism>
<feature type="domain" description="TonB-dependent receptor-like beta-barrel" evidence="12">
    <location>
        <begin position="262"/>
        <end position="748"/>
    </location>
</feature>
<comment type="caution">
    <text evidence="14">The sequence shown here is derived from an EMBL/GenBank/DDBJ whole genome shotgun (WGS) entry which is preliminary data.</text>
</comment>
<evidence type="ECO:0000313" key="15">
    <source>
        <dbReference type="Proteomes" id="UP000534870"/>
    </source>
</evidence>
<evidence type="ECO:0000256" key="5">
    <source>
        <dbReference type="ARBA" id="ARBA00023077"/>
    </source>
</evidence>
<evidence type="ECO:0000256" key="11">
    <source>
        <dbReference type="SAM" id="SignalP"/>
    </source>
</evidence>
<feature type="region of interest" description="Disordered" evidence="10">
    <location>
        <begin position="28"/>
        <end position="72"/>
    </location>
</feature>
<comment type="subcellular location">
    <subcellularLocation>
        <location evidence="1 8">Cell outer membrane</location>
        <topology evidence="1 8">Multi-pass membrane protein</topology>
    </subcellularLocation>
</comment>